<keyword evidence="4" id="KW-1185">Reference proteome</keyword>
<organism evidence="3 4">
    <name type="scientific">Discina gigas</name>
    <dbReference type="NCBI Taxonomy" id="1032678"/>
    <lineage>
        <taxon>Eukaryota</taxon>
        <taxon>Fungi</taxon>
        <taxon>Dikarya</taxon>
        <taxon>Ascomycota</taxon>
        <taxon>Pezizomycotina</taxon>
        <taxon>Pezizomycetes</taxon>
        <taxon>Pezizales</taxon>
        <taxon>Discinaceae</taxon>
        <taxon>Discina</taxon>
    </lineage>
</organism>
<keyword evidence="2" id="KW-1133">Transmembrane helix</keyword>
<dbReference type="EMBL" id="JBBBZM010000056">
    <property type="protein sequence ID" value="KAL0636115.1"/>
    <property type="molecule type" value="Genomic_DNA"/>
</dbReference>
<evidence type="ECO:0000256" key="2">
    <source>
        <dbReference type="SAM" id="Phobius"/>
    </source>
</evidence>
<evidence type="ECO:0000256" key="1">
    <source>
        <dbReference type="SAM" id="MobiDB-lite"/>
    </source>
</evidence>
<feature type="transmembrane region" description="Helical" evidence="2">
    <location>
        <begin position="47"/>
        <end position="66"/>
    </location>
</feature>
<evidence type="ECO:0008006" key="5">
    <source>
        <dbReference type="Google" id="ProtNLM"/>
    </source>
</evidence>
<feature type="region of interest" description="Disordered" evidence="1">
    <location>
        <begin position="206"/>
        <end position="228"/>
    </location>
</feature>
<evidence type="ECO:0000313" key="3">
    <source>
        <dbReference type="EMBL" id="KAL0636115.1"/>
    </source>
</evidence>
<protein>
    <recommendedName>
        <fullName evidence="5">MARVEL domain-containing protein</fullName>
    </recommendedName>
</protein>
<feature type="transmembrane region" description="Helical" evidence="2">
    <location>
        <begin position="7"/>
        <end position="27"/>
    </location>
</feature>
<sequence length="228" mass="24467">MPPTSRVFFAVKLCVGFLLPCAIYTMGVQVYLLSTHQLDSMIRPNSILLLTTSILTILFLLCWTLARSNGPVRPPPSGKKITFVFCLGSTIFWLASFWTGVDVAAHAMTCREAAPGVQLIPWSDGMPCRLHRVGVAFTAVGLLSSLVVLVAMVEISDRPFGGVSTETTISWTAEKFREALLDLTAQEGGAGFTKELLADRSRGVAASAGDSGSVQSAVEEGEVVQDRI</sequence>
<proteinExistence type="predicted"/>
<name>A0ABR3GK03_9PEZI</name>
<reference evidence="3 4" key="1">
    <citation type="submission" date="2024-02" db="EMBL/GenBank/DDBJ databases">
        <title>Discinaceae phylogenomics.</title>
        <authorList>
            <person name="Dirks A.C."/>
            <person name="James T.Y."/>
        </authorList>
    </citation>
    <scope>NUCLEOTIDE SEQUENCE [LARGE SCALE GENOMIC DNA]</scope>
    <source>
        <strain evidence="3 4">ACD0624</strain>
    </source>
</reference>
<comment type="caution">
    <text evidence="3">The sequence shown here is derived from an EMBL/GenBank/DDBJ whole genome shotgun (WGS) entry which is preliminary data.</text>
</comment>
<evidence type="ECO:0000313" key="4">
    <source>
        <dbReference type="Proteomes" id="UP001447188"/>
    </source>
</evidence>
<keyword evidence="2" id="KW-0812">Transmembrane</keyword>
<gene>
    <name evidence="3" type="ORF">Q9L58_004904</name>
</gene>
<keyword evidence="2" id="KW-0472">Membrane</keyword>
<accession>A0ABR3GK03</accession>
<feature type="transmembrane region" description="Helical" evidence="2">
    <location>
        <begin position="133"/>
        <end position="153"/>
    </location>
</feature>
<feature type="compositionally biased region" description="Acidic residues" evidence="1">
    <location>
        <begin position="219"/>
        <end position="228"/>
    </location>
</feature>
<dbReference type="Proteomes" id="UP001447188">
    <property type="component" value="Unassembled WGS sequence"/>
</dbReference>
<feature type="transmembrane region" description="Helical" evidence="2">
    <location>
        <begin position="78"/>
        <end position="98"/>
    </location>
</feature>